<dbReference type="KEGG" id="gtt:GUITHDRAFT_85648"/>
<evidence type="ECO:0000313" key="3">
    <source>
        <dbReference type="EnsemblProtists" id="EKX49663"/>
    </source>
</evidence>
<dbReference type="EnsemblProtists" id="EKX49663">
    <property type="protein sequence ID" value="EKX49663"/>
    <property type="gene ID" value="GUITHDRAFT_85648"/>
</dbReference>
<proteinExistence type="predicted"/>
<dbReference type="OrthoDB" id="284322at2759"/>
<name>L1JNK7_GUITC</name>
<evidence type="ECO:0000259" key="1">
    <source>
        <dbReference type="PROSITE" id="PS51269"/>
    </source>
</evidence>
<evidence type="ECO:0000313" key="4">
    <source>
        <dbReference type="Proteomes" id="UP000011087"/>
    </source>
</evidence>
<reference evidence="4" key="2">
    <citation type="submission" date="2012-11" db="EMBL/GenBank/DDBJ databases">
        <authorList>
            <person name="Kuo A."/>
            <person name="Curtis B.A."/>
            <person name="Tanifuji G."/>
            <person name="Burki F."/>
            <person name="Gruber A."/>
            <person name="Irimia M."/>
            <person name="Maruyama S."/>
            <person name="Arias M.C."/>
            <person name="Ball S.G."/>
            <person name="Gile G.H."/>
            <person name="Hirakawa Y."/>
            <person name="Hopkins J.F."/>
            <person name="Rensing S.A."/>
            <person name="Schmutz J."/>
            <person name="Symeonidi A."/>
            <person name="Elias M."/>
            <person name="Eveleigh R.J."/>
            <person name="Herman E.K."/>
            <person name="Klute M.J."/>
            <person name="Nakayama T."/>
            <person name="Obornik M."/>
            <person name="Reyes-Prieto A."/>
            <person name="Armbrust E.V."/>
            <person name="Aves S.J."/>
            <person name="Beiko R.G."/>
            <person name="Coutinho P."/>
            <person name="Dacks J.B."/>
            <person name="Durnford D.G."/>
            <person name="Fast N.M."/>
            <person name="Green B.R."/>
            <person name="Grisdale C."/>
            <person name="Hempe F."/>
            <person name="Henrissat B."/>
            <person name="Hoppner M.P."/>
            <person name="Ishida K.-I."/>
            <person name="Kim E."/>
            <person name="Koreny L."/>
            <person name="Kroth P.G."/>
            <person name="Liu Y."/>
            <person name="Malik S.-B."/>
            <person name="Maier U.G."/>
            <person name="McRose D."/>
            <person name="Mock T."/>
            <person name="Neilson J.A."/>
            <person name="Onodera N.T."/>
            <person name="Poole A.M."/>
            <person name="Pritham E.J."/>
            <person name="Richards T.A."/>
            <person name="Rocap G."/>
            <person name="Roy S.W."/>
            <person name="Sarai C."/>
            <person name="Schaack S."/>
            <person name="Shirato S."/>
            <person name="Slamovits C.H."/>
            <person name="Spencer D.F."/>
            <person name="Suzuki S."/>
            <person name="Worden A.Z."/>
            <person name="Zauner S."/>
            <person name="Barry K."/>
            <person name="Bell C."/>
            <person name="Bharti A.K."/>
            <person name="Crow J.A."/>
            <person name="Grimwood J."/>
            <person name="Kramer R."/>
            <person name="Lindquist E."/>
            <person name="Lucas S."/>
            <person name="Salamov A."/>
            <person name="McFadden G.I."/>
            <person name="Lane C.E."/>
            <person name="Keeling P.J."/>
            <person name="Gray M.W."/>
            <person name="Grigoriev I.V."/>
            <person name="Archibald J.M."/>
        </authorList>
    </citation>
    <scope>NUCLEOTIDE SEQUENCE</scope>
    <source>
        <strain evidence="4">CCMP2712</strain>
    </source>
</reference>
<dbReference type="PANTHER" id="PTHR16231:SF4">
    <property type="entry name" value="COMM DOMAIN-CONTAINING PROTEIN 4"/>
    <property type="match status" value="1"/>
</dbReference>
<dbReference type="InterPro" id="IPR047155">
    <property type="entry name" value="COMMD4/6/7/8"/>
</dbReference>
<reference evidence="2 4" key="1">
    <citation type="journal article" date="2012" name="Nature">
        <title>Algal genomes reveal evolutionary mosaicism and the fate of nucleomorphs.</title>
        <authorList>
            <consortium name="DOE Joint Genome Institute"/>
            <person name="Curtis B.A."/>
            <person name="Tanifuji G."/>
            <person name="Burki F."/>
            <person name="Gruber A."/>
            <person name="Irimia M."/>
            <person name="Maruyama S."/>
            <person name="Arias M.C."/>
            <person name="Ball S.G."/>
            <person name="Gile G.H."/>
            <person name="Hirakawa Y."/>
            <person name="Hopkins J.F."/>
            <person name="Kuo A."/>
            <person name="Rensing S.A."/>
            <person name="Schmutz J."/>
            <person name="Symeonidi A."/>
            <person name="Elias M."/>
            <person name="Eveleigh R.J."/>
            <person name="Herman E.K."/>
            <person name="Klute M.J."/>
            <person name="Nakayama T."/>
            <person name="Obornik M."/>
            <person name="Reyes-Prieto A."/>
            <person name="Armbrust E.V."/>
            <person name="Aves S.J."/>
            <person name="Beiko R.G."/>
            <person name="Coutinho P."/>
            <person name="Dacks J.B."/>
            <person name="Durnford D.G."/>
            <person name="Fast N.M."/>
            <person name="Green B.R."/>
            <person name="Grisdale C.J."/>
            <person name="Hempel F."/>
            <person name="Henrissat B."/>
            <person name="Hoppner M.P."/>
            <person name="Ishida K."/>
            <person name="Kim E."/>
            <person name="Koreny L."/>
            <person name="Kroth P.G."/>
            <person name="Liu Y."/>
            <person name="Malik S.B."/>
            <person name="Maier U.G."/>
            <person name="McRose D."/>
            <person name="Mock T."/>
            <person name="Neilson J.A."/>
            <person name="Onodera N.T."/>
            <person name="Poole A.M."/>
            <person name="Pritham E.J."/>
            <person name="Richards T.A."/>
            <person name="Rocap G."/>
            <person name="Roy S.W."/>
            <person name="Sarai C."/>
            <person name="Schaack S."/>
            <person name="Shirato S."/>
            <person name="Slamovits C.H."/>
            <person name="Spencer D.F."/>
            <person name="Suzuki S."/>
            <person name="Worden A.Z."/>
            <person name="Zauner S."/>
            <person name="Barry K."/>
            <person name="Bell C."/>
            <person name="Bharti A.K."/>
            <person name="Crow J.A."/>
            <person name="Grimwood J."/>
            <person name="Kramer R."/>
            <person name="Lindquist E."/>
            <person name="Lucas S."/>
            <person name="Salamov A."/>
            <person name="McFadden G.I."/>
            <person name="Lane C.E."/>
            <person name="Keeling P.J."/>
            <person name="Gray M.W."/>
            <person name="Grigoriev I.V."/>
            <person name="Archibald J.M."/>
        </authorList>
    </citation>
    <scope>NUCLEOTIDE SEQUENCE</scope>
    <source>
        <strain evidence="2 4">CCMP2712</strain>
    </source>
</reference>
<protein>
    <recommendedName>
        <fullName evidence="1">COMM domain-containing protein</fullName>
    </recommendedName>
</protein>
<dbReference type="EMBL" id="JH992981">
    <property type="protein sequence ID" value="EKX49663.1"/>
    <property type="molecule type" value="Genomic_DNA"/>
</dbReference>
<dbReference type="PaxDb" id="55529-EKX49663"/>
<dbReference type="STRING" id="905079.L1JNK7"/>
<dbReference type="Pfam" id="PF21672">
    <property type="entry name" value="COMM_HN"/>
    <property type="match status" value="1"/>
</dbReference>
<dbReference type="RefSeq" id="XP_005836643.1">
    <property type="nucleotide sequence ID" value="XM_005836586.1"/>
</dbReference>
<dbReference type="InterPro" id="IPR017920">
    <property type="entry name" value="COMM"/>
</dbReference>
<organism evidence="2">
    <name type="scientific">Guillardia theta (strain CCMP2712)</name>
    <name type="common">Cryptophyte</name>
    <dbReference type="NCBI Taxonomy" id="905079"/>
    <lineage>
        <taxon>Eukaryota</taxon>
        <taxon>Cryptophyceae</taxon>
        <taxon>Pyrenomonadales</taxon>
        <taxon>Geminigeraceae</taxon>
        <taxon>Guillardia</taxon>
    </lineage>
</organism>
<dbReference type="eggNOG" id="ENOG502QSP3">
    <property type="taxonomic scope" value="Eukaryota"/>
</dbReference>
<gene>
    <name evidence="2" type="ORF">GUITHDRAFT_85648</name>
</gene>
<dbReference type="OMA" id="RDCPDWL"/>
<dbReference type="PANTHER" id="PTHR16231">
    <property type="entry name" value="COMM DOMAIN-CONTAINING PROTEIN 4-8 FAMILY MEMBER"/>
    <property type="match status" value="1"/>
</dbReference>
<reference evidence="3" key="3">
    <citation type="submission" date="2015-06" db="UniProtKB">
        <authorList>
            <consortium name="EnsemblProtists"/>
        </authorList>
    </citation>
    <scope>IDENTIFICATION</scope>
</reference>
<dbReference type="PROSITE" id="PS51269">
    <property type="entry name" value="COMM"/>
    <property type="match status" value="1"/>
</dbReference>
<accession>L1JNK7</accession>
<dbReference type="HOGENOM" id="CLU_095496_0_0_1"/>
<keyword evidence="4" id="KW-1185">Reference proteome</keyword>
<dbReference type="GeneID" id="17306296"/>
<sequence>MLFPFTFSLVLLTHYILPCILLTTILKRFRCFGDLDAPDWILAEIAYLSKISSVRMKLIASQVIASMKGQPLDYVKIAKLTGDAGFEVSQVKAAVAVLEYILTNAAKYDCDANVLETELQQLGLPKEHTTALSRPYKESQESLRHHLANQTLKLPGLTKVDWRSEAVLGSSLGKDVRSVSGHLLLETGGRKVGFEISQDKLTALHGELLAAKSLMDSVKNGI</sequence>
<dbReference type="AlphaFoldDB" id="L1JNK7"/>
<feature type="domain" description="COMM" evidence="1">
    <location>
        <begin position="156"/>
        <end position="219"/>
    </location>
</feature>
<evidence type="ECO:0000313" key="2">
    <source>
        <dbReference type="EMBL" id="EKX49663.1"/>
    </source>
</evidence>
<dbReference type="Proteomes" id="UP000011087">
    <property type="component" value="Unassembled WGS sequence"/>
</dbReference>